<protein>
    <submittedName>
        <fullName evidence="2">MuF-like minor capsid protein</fullName>
    </submittedName>
</protein>
<dbReference type="RefSeq" id="YP_010755747.1">
    <property type="nucleotide sequence ID" value="NC_073474.1"/>
</dbReference>
<proteinExistence type="predicted"/>
<dbReference type="KEGG" id="vg:80020419"/>
<evidence type="ECO:0000256" key="1">
    <source>
        <dbReference type="SAM" id="MobiDB-lite"/>
    </source>
</evidence>
<dbReference type="InterPro" id="IPR009319">
    <property type="entry name" value="Phage_A118_VSP1"/>
</dbReference>
<dbReference type="GeneID" id="80020419"/>
<dbReference type="GO" id="GO:0005198">
    <property type="term" value="F:structural molecule activity"/>
    <property type="evidence" value="ECO:0007669"/>
    <property type="project" value="InterPro"/>
</dbReference>
<dbReference type="Proteomes" id="UP000683422">
    <property type="component" value="Segment"/>
</dbReference>
<name>A0A8F2D9B5_9CAUD</name>
<dbReference type="EMBL" id="MZ028627">
    <property type="protein sequence ID" value="QWS68124.1"/>
    <property type="molecule type" value="Genomic_DNA"/>
</dbReference>
<keyword evidence="3" id="KW-1185">Reference proteome</keyword>
<evidence type="ECO:0000313" key="2">
    <source>
        <dbReference type="EMBL" id="QWS68124.1"/>
    </source>
</evidence>
<gene>
    <name evidence="2" type="primary">6</name>
    <name evidence="2" type="ORF">SEA_VANLEE_6</name>
</gene>
<reference evidence="2" key="1">
    <citation type="submission" date="2021-04" db="EMBL/GenBank/DDBJ databases">
        <authorList>
            <person name="Barnhill K.B."/>
            <person name="Biggs A.M."/>
            <person name="Bland J."/>
            <person name="Choudhary H.M."/>
            <person name="Crogan R.E."/>
            <person name="Finocchiaro A.B."/>
            <person name="Franco V."/>
            <person name="Fuller T.A."/>
            <person name="Hanwacker C.G."/>
            <person name="Howard Z.E."/>
            <person name="Iqbal M."/>
            <person name="Mathew A.M."/>
            <person name="Miller S."/>
            <person name="Padhye S."/>
            <person name="Rainey E."/>
            <person name="Rodriguez A."/>
            <person name="Stewart E."/>
            <person name="Otero L.A."/>
            <person name="Chase M.A."/>
            <person name="Pollenz R.S."/>
            <person name="Garlena R.A."/>
            <person name="Russell D.A."/>
            <person name="Jacobs-Sera D."/>
            <person name="Hatfull G.F."/>
        </authorList>
    </citation>
    <scope>NUCLEOTIDE SEQUENCE</scope>
</reference>
<evidence type="ECO:0000313" key="3">
    <source>
        <dbReference type="Proteomes" id="UP000683422"/>
    </source>
</evidence>
<accession>A0A8F2D9B5</accession>
<dbReference type="Pfam" id="PF06152">
    <property type="entry name" value="Phage_min_cap2"/>
    <property type="match status" value="1"/>
</dbReference>
<organism evidence="2 3">
    <name type="scientific">Gordonia phage VanLee</name>
    <dbReference type="NCBI Taxonomy" id="2845816"/>
    <lineage>
        <taxon>Viruses</taxon>
        <taxon>Duplodnaviria</taxon>
        <taxon>Heunggongvirae</taxon>
        <taxon>Uroviricota</taxon>
        <taxon>Caudoviricetes</taxon>
        <taxon>Kruegerviridae</taxon>
        <taxon>Vanleevirus</taxon>
        <taxon>Vanleevirus vanlee</taxon>
    </lineage>
</organism>
<sequence length="346" mass="38279">MNVGDAEYRILAALAKALTTGDLGEDWSTRTLARRAGLRKAISAILLALARSHTEHMNATTARDAIEAARKAEIAGRRLRRMAPTPSRAINPTVIAPPRRHSNLVREMMPTVLRSTDDVFRKVVAQVVATPVTTERERLDAVQVALDRLTRQGITGFVDRAGRRWNMTSYLEMATRTALRRAAEDWYAHELEKVGVDLVVVSEHPAPAPQCAPFQGRVLSLTGASVGPVGVSATGELIDVVASLAEARRRGYNHPNCRHHLLPFIAGDDYAHPRDVDPDSYKAEQRLRKLERAVRYAKSQSATAVTPERRSATQTKVRAAQAAVRDHVNATGTRRQRHREQLNAPR</sequence>
<feature type="region of interest" description="Disordered" evidence="1">
    <location>
        <begin position="323"/>
        <end position="346"/>
    </location>
</feature>